<sequence>MTQISPASSAASAMGSAASKTIGNDTIAGTLRATQVLRLVAWVSALALSLVVSSEMPCRSAWAVESFTSVE</sequence>
<proteinExistence type="predicted"/>
<gene>
    <name evidence="1" type="ORF">SCNRRL3882_7392</name>
</gene>
<keyword evidence="2" id="KW-1185">Reference proteome</keyword>
<dbReference type="AlphaFoldDB" id="A0A2N9BKQ6"/>
<protein>
    <submittedName>
        <fullName evidence="1">Uncharacterized protein</fullName>
    </submittedName>
</protein>
<accession>A0A2N9BKQ6</accession>
<name>A0A2N9BKQ6_STRCX</name>
<reference evidence="2" key="1">
    <citation type="submission" date="2017-11" db="EMBL/GenBank/DDBJ databases">
        <authorList>
            <person name="Wibberg D."/>
        </authorList>
    </citation>
    <scope>NUCLEOTIDE SEQUENCE [LARGE SCALE GENOMIC DNA]</scope>
</reference>
<evidence type="ECO:0000313" key="1">
    <source>
        <dbReference type="EMBL" id="SOR83946.1"/>
    </source>
</evidence>
<evidence type="ECO:0000313" key="2">
    <source>
        <dbReference type="Proteomes" id="UP000235464"/>
    </source>
</evidence>
<dbReference type="Proteomes" id="UP000235464">
    <property type="component" value="Chromosome I"/>
</dbReference>
<organism evidence="1 2">
    <name type="scientific">Streptomyces chartreusis NRRL 3882</name>
    <dbReference type="NCBI Taxonomy" id="1079985"/>
    <lineage>
        <taxon>Bacteria</taxon>
        <taxon>Bacillati</taxon>
        <taxon>Actinomycetota</taxon>
        <taxon>Actinomycetes</taxon>
        <taxon>Kitasatosporales</taxon>
        <taxon>Streptomycetaceae</taxon>
        <taxon>Streptomyces</taxon>
    </lineage>
</organism>
<dbReference type="EMBL" id="LT963352">
    <property type="protein sequence ID" value="SOR83946.1"/>
    <property type="molecule type" value="Genomic_DNA"/>
</dbReference>